<protein>
    <submittedName>
        <fullName evidence="1">Uncharacterized protein</fullName>
    </submittedName>
</protein>
<accession>A0A812SPW1</accession>
<dbReference type="OrthoDB" id="435653at2759"/>
<reference evidence="1" key="1">
    <citation type="submission" date="2021-02" db="EMBL/GenBank/DDBJ databases">
        <authorList>
            <person name="Dougan E. K."/>
            <person name="Rhodes N."/>
            <person name="Thang M."/>
            <person name="Chan C."/>
        </authorList>
    </citation>
    <scope>NUCLEOTIDE SEQUENCE</scope>
</reference>
<proteinExistence type="predicted"/>
<dbReference type="EMBL" id="CAJNIZ010026125">
    <property type="protein sequence ID" value="CAE7489457.1"/>
    <property type="molecule type" value="Genomic_DNA"/>
</dbReference>
<gene>
    <name evidence="1" type="ORF">SPIL2461_LOCUS12600</name>
</gene>
<dbReference type="Proteomes" id="UP000649617">
    <property type="component" value="Unassembled WGS sequence"/>
</dbReference>
<evidence type="ECO:0000313" key="1">
    <source>
        <dbReference type="EMBL" id="CAE7489457.1"/>
    </source>
</evidence>
<name>A0A812SPW1_SYMPI</name>
<sequence length="483" mass="54975">MLLAQLLQAKRVDGLFGFGSIVPFCPKKGFRELAVAPVGNRTDKGEADEARFGPAGWLNATLRGIEESFRRVDFQVKSLAALASRRKRDFKVNVVLPVCAHHDEKHLEQLELLVLKEARRLDEVFDLYIYDVCFGFFMAAAYQEDNEVEVEVDLSSGAARPGLLEPSFKHSSTSTSLLPSFPSCLRQGSVHSLHLPPQLLRVARYFRRAFVVPFFEELPTGEVVPNLHHVAKHYDHLPDFILVLHPDGYEHVEIFALLAVLNSLSLRLFPEVRFLHLGRRHNGPVDPSGRVASELRSYCRMRERKARPSPSGPSVFRGDSVLERSSTRSPTGRYCHWVELAWELLFGRLPQLPQDDYGGYDFAQFIASRAAAQSRPKAFWQNAWRALCSAANYQLLPGTTFISWKEITDTEGQRRLYGFHKGLTTAFEHLYHVIFNPQPPTQTWLWPTRLRDPSLAFGLKFPMGGNPALLRYYRWAPHTPLQL</sequence>
<comment type="caution">
    <text evidence="1">The sequence shown here is derived from an EMBL/GenBank/DDBJ whole genome shotgun (WGS) entry which is preliminary data.</text>
</comment>
<evidence type="ECO:0000313" key="2">
    <source>
        <dbReference type="Proteomes" id="UP000649617"/>
    </source>
</evidence>
<dbReference type="AlphaFoldDB" id="A0A812SPW1"/>
<organism evidence="1 2">
    <name type="scientific">Symbiodinium pilosum</name>
    <name type="common">Dinoflagellate</name>
    <dbReference type="NCBI Taxonomy" id="2952"/>
    <lineage>
        <taxon>Eukaryota</taxon>
        <taxon>Sar</taxon>
        <taxon>Alveolata</taxon>
        <taxon>Dinophyceae</taxon>
        <taxon>Suessiales</taxon>
        <taxon>Symbiodiniaceae</taxon>
        <taxon>Symbiodinium</taxon>
    </lineage>
</organism>
<keyword evidence="2" id="KW-1185">Reference proteome</keyword>